<dbReference type="EMBL" id="LXMA01000001">
    <property type="protein sequence ID" value="OAT74269.1"/>
    <property type="molecule type" value="Genomic_DNA"/>
</dbReference>
<dbReference type="Pfam" id="PF08761">
    <property type="entry name" value="dUTPase_2"/>
    <property type="match status" value="1"/>
</dbReference>
<evidence type="ECO:0000313" key="2">
    <source>
        <dbReference type="Proteomes" id="UP000078290"/>
    </source>
</evidence>
<evidence type="ECO:0000313" key="1">
    <source>
        <dbReference type="EMBL" id="OAT74269.1"/>
    </source>
</evidence>
<dbReference type="Gene3D" id="1.10.4010.10">
    <property type="entry name" value="Type II deoxyuridine triphosphatase"/>
    <property type="match status" value="1"/>
</dbReference>
<proteinExistence type="predicted"/>
<dbReference type="Proteomes" id="UP000078290">
    <property type="component" value="Unassembled WGS sequence"/>
</dbReference>
<gene>
    <name evidence="1" type="ORF">A7K69_00720</name>
</gene>
<dbReference type="OrthoDB" id="5506143at2"/>
<dbReference type="InterPro" id="IPR016947">
    <property type="entry name" value="UCP030140"/>
</dbReference>
<dbReference type="RefSeq" id="WP_064549592.1">
    <property type="nucleotide sequence ID" value="NZ_LXMA01000001.1"/>
</dbReference>
<dbReference type="SUPFAM" id="SSF101386">
    <property type="entry name" value="all-alpha NTP pyrophosphatases"/>
    <property type="match status" value="1"/>
</dbReference>
<name>A0A1B7KVY8_PARTM</name>
<protein>
    <submittedName>
        <fullName evidence="1">dUTPase</fullName>
    </submittedName>
</protein>
<dbReference type="AlphaFoldDB" id="A0A1B7KVY8"/>
<accession>A0A1B7KVY8</accession>
<dbReference type="PIRSF" id="PIRSF030140">
    <property type="entry name" value="UCP030140"/>
    <property type="match status" value="1"/>
</dbReference>
<comment type="caution">
    <text evidence="1">The sequence shown here is derived from an EMBL/GenBank/DDBJ whole genome shotgun (WGS) entry which is preliminary data.</text>
</comment>
<sequence>MDLSILYSLQRQLDERIEKQHGLQGEDLFDKKVLALLVEIGELANETRCFKFWSVKPSSPQEKVLEEYVDGLHFILSLGLECGFMRSSSPQQTNGNGAQLVERFLRVFWAVDEFRKTKSQQSYDHLLTEYLQLGEQLGFSFTQIERAYIRKNKVNHERQNQNY</sequence>
<dbReference type="InterPro" id="IPR014871">
    <property type="entry name" value="dUTPase/dCTP_pyrophosphatase"/>
</dbReference>
<reference evidence="2" key="1">
    <citation type="submission" date="2016-05" db="EMBL/GenBank/DDBJ databases">
        <authorList>
            <person name="Wang W."/>
            <person name="Zhu L."/>
        </authorList>
    </citation>
    <scope>NUCLEOTIDE SEQUENCE [LARGE SCALE GENOMIC DNA]</scope>
    <source>
        <strain evidence="2">W-2</strain>
    </source>
</reference>
<dbReference type="CDD" id="cd11527">
    <property type="entry name" value="NTP-PPase_dUTPase"/>
    <property type="match status" value="1"/>
</dbReference>
<organism evidence="1 2">
    <name type="scientific">Parageobacillus thermoglucosidasius</name>
    <name type="common">Geobacillus thermoglucosidasius</name>
    <dbReference type="NCBI Taxonomy" id="1426"/>
    <lineage>
        <taxon>Bacteria</taxon>
        <taxon>Bacillati</taxon>
        <taxon>Bacillota</taxon>
        <taxon>Bacilli</taxon>
        <taxon>Bacillales</taxon>
        <taxon>Anoxybacillaceae</taxon>
        <taxon>Parageobacillus</taxon>
    </lineage>
</organism>